<sequence>MRVRLASVHGDIYELFAKKGEYLDFASNINPFKPKDLNSKLLEFMDTIFYYPENEYESLRNTISDSMKWDLNEIVFGNGSIELIEFFFRVVRGKIVIAQPTFTEYERFARIYGSQIINVKFDVNEILDAVRRIKPDGLVICNPNNPTGEFIRKGTFDEIVEFAQKKGTKVLVDQAFIDFVKPYDIDAFQVRSLTKILGIPGLRFGYGRFPKEFAKKFEEVRLPWNVNNLAKAIAEYYLPKLRAFSRFVRRRISKEREYLLRRLKKLEIKAQGKANFLLCCGVDSSELFKFMLSRKILIRRCNDFRYLNNNYFRIAVKDRKSNWIFLKNLEDFKDISR</sequence>
<proteinExistence type="predicted"/>
<feature type="domain" description="Aminotransferase class I/classII large" evidence="3">
    <location>
        <begin position="23"/>
        <end position="317"/>
    </location>
</feature>
<organism evidence="4">
    <name type="scientific">Geoglobus ahangari</name>
    <dbReference type="NCBI Taxonomy" id="113653"/>
    <lineage>
        <taxon>Archaea</taxon>
        <taxon>Methanobacteriati</taxon>
        <taxon>Methanobacteriota</taxon>
        <taxon>Archaeoglobi</taxon>
        <taxon>Archaeoglobales</taxon>
        <taxon>Archaeoglobaceae</taxon>
        <taxon>Geoglobus</taxon>
    </lineage>
</organism>
<dbReference type="PANTHER" id="PTHR42885">
    <property type="entry name" value="HISTIDINOL-PHOSPHATE AMINOTRANSFERASE-RELATED"/>
    <property type="match status" value="1"/>
</dbReference>
<dbReference type="SUPFAM" id="SSF53383">
    <property type="entry name" value="PLP-dependent transferases"/>
    <property type="match status" value="1"/>
</dbReference>
<gene>
    <name evidence="6" type="ORF">ENL48_04590</name>
    <name evidence="5" type="ORF">ENT89_00035</name>
    <name evidence="4" type="ORF">ENX77_06080</name>
</gene>
<dbReference type="PANTHER" id="PTHR42885:SF1">
    <property type="entry name" value="THREONINE-PHOSPHATE DECARBOXYLASE"/>
    <property type="match status" value="1"/>
</dbReference>
<dbReference type="InterPro" id="IPR004839">
    <property type="entry name" value="Aminotransferase_I/II_large"/>
</dbReference>
<keyword evidence="4" id="KW-0808">Transferase</keyword>
<dbReference type="InterPro" id="IPR015422">
    <property type="entry name" value="PyrdxlP-dep_Trfase_small"/>
</dbReference>
<evidence type="ECO:0000313" key="4">
    <source>
        <dbReference type="EMBL" id="HGE66663.1"/>
    </source>
</evidence>
<accession>A0A7C3YMT3</accession>
<dbReference type="EMBL" id="DRUC01000068">
    <property type="protein sequence ID" value="HHF48445.1"/>
    <property type="molecule type" value="Genomic_DNA"/>
</dbReference>
<dbReference type="EMBL" id="DTPI01000031">
    <property type="protein sequence ID" value="HGE66663.1"/>
    <property type="molecule type" value="Genomic_DNA"/>
</dbReference>
<dbReference type="InterPro" id="IPR015424">
    <property type="entry name" value="PyrdxlP-dep_Trfase"/>
</dbReference>
<evidence type="ECO:0000256" key="1">
    <source>
        <dbReference type="ARBA" id="ARBA00001933"/>
    </source>
</evidence>
<dbReference type="EMBL" id="DTAK01000001">
    <property type="protein sequence ID" value="HGU58624.1"/>
    <property type="molecule type" value="Genomic_DNA"/>
</dbReference>
<dbReference type="InterPro" id="IPR015421">
    <property type="entry name" value="PyrdxlP-dep_Trfase_major"/>
</dbReference>
<evidence type="ECO:0000259" key="3">
    <source>
        <dbReference type="Pfam" id="PF00155"/>
    </source>
</evidence>
<comment type="caution">
    <text evidence="4">The sequence shown here is derived from an EMBL/GenBank/DDBJ whole genome shotgun (WGS) entry which is preliminary data.</text>
</comment>
<evidence type="ECO:0000313" key="5">
    <source>
        <dbReference type="EMBL" id="HGU58624.1"/>
    </source>
</evidence>
<dbReference type="GO" id="GO:0030170">
    <property type="term" value="F:pyridoxal phosphate binding"/>
    <property type="evidence" value="ECO:0007669"/>
    <property type="project" value="InterPro"/>
</dbReference>
<dbReference type="Gene3D" id="3.90.1150.10">
    <property type="entry name" value="Aspartate Aminotransferase, domain 1"/>
    <property type="match status" value="1"/>
</dbReference>
<dbReference type="AlphaFoldDB" id="A0A7C3YMT3"/>
<name>A0A7C3YMT3_9EURY</name>
<dbReference type="Gene3D" id="3.40.640.10">
    <property type="entry name" value="Type I PLP-dependent aspartate aminotransferase-like (Major domain)"/>
    <property type="match status" value="1"/>
</dbReference>
<protein>
    <submittedName>
        <fullName evidence="4">Histidinol-phosphate aminotransferase family protein</fullName>
    </submittedName>
</protein>
<reference evidence="4" key="1">
    <citation type="journal article" date="2020" name="mSystems">
        <title>Genome- and Community-Level Interaction Insights into Carbon Utilization and Element Cycling Functions of Hydrothermarchaeota in Hydrothermal Sediment.</title>
        <authorList>
            <person name="Zhou Z."/>
            <person name="Liu Y."/>
            <person name="Xu W."/>
            <person name="Pan J."/>
            <person name="Luo Z.H."/>
            <person name="Li M."/>
        </authorList>
    </citation>
    <scope>NUCLEOTIDE SEQUENCE [LARGE SCALE GENOMIC DNA]</scope>
    <source>
        <strain evidence="6">SpSt-10</strain>
        <strain evidence="5">SpSt-62</strain>
        <strain evidence="4">SpSt-97</strain>
    </source>
</reference>
<comment type="cofactor">
    <cofactor evidence="1">
        <name>pyridoxal 5'-phosphate</name>
        <dbReference type="ChEBI" id="CHEBI:597326"/>
    </cofactor>
</comment>
<dbReference type="Pfam" id="PF00155">
    <property type="entry name" value="Aminotran_1_2"/>
    <property type="match status" value="1"/>
</dbReference>
<dbReference type="CDD" id="cd00609">
    <property type="entry name" value="AAT_like"/>
    <property type="match status" value="1"/>
</dbReference>
<keyword evidence="4" id="KW-0032">Aminotransferase</keyword>
<evidence type="ECO:0000313" key="6">
    <source>
        <dbReference type="EMBL" id="HHF48445.1"/>
    </source>
</evidence>
<evidence type="ECO:0000256" key="2">
    <source>
        <dbReference type="ARBA" id="ARBA00022898"/>
    </source>
</evidence>
<keyword evidence="2" id="KW-0663">Pyridoxal phosphate</keyword>
<dbReference type="GO" id="GO:0008483">
    <property type="term" value="F:transaminase activity"/>
    <property type="evidence" value="ECO:0007669"/>
    <property type="project" value="UniProtKB-KW"/>
</dbReference>